<feature type="transmembrane region" description="Helical" evidence="2">
    <location>
        <begin position="201"/>
        <end position="229"/>
    </location>
</feature>
<dbReference type="EMBL" id="PHIG01000004">
    <property type="protein sequence ID" value="PJK31634.1"/>
    <property type="molecule type" value="Genomic_DNA"/>
</dbReference>
<dbReference type="SUPFAM" id="SSF52091">
    <property type="entry name" value="SpoIIaa-like"/>
    <property type="match status" value="1"/>
</dbReference>
<gene>
    <name evidence="5" type="ORF">CVT23_00855</name>
</gene>
<protein>
    <submittedName>
        <fullName evidence="5">ABC transporter permease</fullName>
    </submittedName>
</protein>
<dbReference type="InterPro" id="IPR030802">
    <property type="entry name" value="Permease_MalE"/>
</dbReference>
<dbReference type="InterPro" id="IPR003453">
    <property type="entry name" value="ABC_MlaE_roteobac"/>
</dbReference>
<comment type="caution">
    <text evidence="5">The sequence shown here is derived from an EMBL/GenBank/DDBJ whole genome shotgun (WGS) entry which is preliminary data.</text>
</comment>
<feature type="transmembrane region" description="Helical" evidence="2">
    <location>
        <begin position="268"/>
        <end position="298"/>
    </location>
</feature>
<keyword evidence="2" id="KW-0997">Cell inner membrane</keyword>
<evidence type="ECO:0000313" key="5">
    <source>
        <dbReference type="EMBL" id="PJK31634.1"/>
    </source>
</evidence>
<keyword evidence="2" id="KW-0812">Transmembrane</keyword>
<dbReference type="InterPro" id="IPR002645">
    <property type="entry name" value="STAS_dom"/>
</dbReference>
<dbReference type="GO" id="GO:0043190">
    <property type="term" value="C:ATP-binding cassette (ABC) transporter complex"/>
    <property type="evidence" value="ECO:0007669"/>
    <property type="project" value="InterPro"/>
</dbReference>
<organism evidence="5 6">
    <name type="scientific">Minwuia thermotolerans</name>
    <dbReference type="NCBI Taxonomy" id="2056226"/>
    <lineage>
        <taxon>Bacteria</taxon>
        <taxon>Pseudomonadati</taxon>
        <taxon>Pseudomonadota</taxon>
        <taxon>Alphaproteobacteria</taxon>
        <taxon>Minwuiales</taxon>
        <taxon>Minwuiaceae</taxon>
        <taxon>Minwuia</taxon>
    </lineage>
</organism>
<dbReference type="Proteomes" id="UP000229498">
    <property type="component" value="Unassembled WGS sequence"/>
</dbReference>
<feature type="transmembrane region" description="Helical" evidence="2">
    <location>
        <begin position="318"/>
        <end position="338"/>
    </location>
</feature>
<evidence type="ECO:0000313" key="6">
    <source>
        <dbReference type="Proteomes" id="UP000229498"/>
    </source>
</evidence>
<evidence type="ECO:0000256" key="2">
    <source>
        <dbReference type="RuleBase" id="RU362044"/>
    </source>
</evidence>
<accession>A0A2M9G7F2</accession>
<comment type="subcellular location">
    <subcellularLocation>
        <location evidence="2">Cell inner membrane</location>
        <topology evidence="2">Multi-pass membrane protein</topology>
    </subcellularLocation>
</comment>
<evidence type="ECO:0000256" key="3">
    <source>
        <dbReference type="SAM" id="MobiDB-lite"/>
    </source>
</evidence>
<dbReference type="OrthoDB" id="9806241at2"/>
<sequence length="381" mass="39393">MTTIADDNSEQKGGGADRAAAPGLEVTEGAARAHGAWSVAHARLLDRQAAAAPADLTVIDVSGVTWLDTSGAYLLVRLADRTGARIDGASEVQRQLIERVAEAHARPVVLPDDGNPVVRLVAALGEGVLAAGARATSIVGFLGATIECAARTALRPGRLRLTATVHHMEQAGVKAFPIVALISFLVGVVLAFQGAAQLERFGAQIFTVNLIGISVLREIGILLTAIVVAGRSGSAFAAQIGSMKVNEEVDAMRALGLDPMEVLVLPRVLALCLMMGPLALLADISGLIGGGLMAWIALDIPPAMFAERLVAAVKLSTLLVGLVKAPVFGALIAMVGCYEGLRTAGSAESLGQQTTRAVVEGIFIVIVVDAMFSVFFNLIGV</sequence>
<dbReference type="RefSeq" id="WP_109794459.1">
    <property type="nucleotide sequence ID" value="NZ_PHIG01000004.1"/>
</dbReference>
<dbReference type="PANTHER" id="PTHR30188:SF3">
    <property type="entry name" value="ABC TRANSPORTER PERMEASE"/>
    <property type="match status" value="1"/>
</dbReference>
<dbReference type="GO" id="GO:0005548">
    <property type="term" value="F:phospholipid transporter activity"/>
    <property type="evidence" value="ECO:0007669"/>
    <property type="project" value="TreeGrafter"/>
</dbReference>
<evidence type="ECO:0000259" key="4">
    <source>
        <dbReference type="PROSITE" id="PS50801"/>
    </source>
</evidence>
<evidence type="ECO:0000256" key="1">
    <source>
        <dbReference type="ARBA" id="ARBA00003787"/>
    </source>
</evidence>
<comment type="function">
    <text evidence="1">Could be part of an ABC transporter complex.</text>
</comment>
<proteinExistence type="inferred from homology"/>
<comment type="similarity">
    <text evidence="2">Belongs to the MlaE permease family.</text>
</comment>
<keyword evidence="2" id="KW-0472">Membrane</keyword>
<keyword evidence="6" id="KW-1185">Reference proteome</keyword>
<keyword evidence="2" id="KW-1133">Transmembrane helix</keyword>
<reference evidence="5 6" key="1">
    <citation type="submission" date="2017-11" db="EMBL/GenBank/DDBJ databases">
        <title>Draft genome sequence of Rhizobiales bacterium SY3-13.</title>
        <authorList>
            <person name="Sun C."/>
        </authorList>
    </citation>
    <scope>NUCLEOTIDE SEQUENCE [LARGE SCALE GENOMIC DNA]</scope>
    <source>
        <strain evidence="5 6">SY3-13</strain>
    </source>
</reference>
<name>A0A2M9G7F2_9PROT</name>
<dbReference type="AlphaFoldDB" id="A0A2M9G7F2"/>
<feature type="domain" description="STAS" evidence="4">
    <location>
        <begin position="58"/>
        <end position="86"/>
    </location>
</feature>
<feature type="transmembrane region" description="Helical" evidence="2">
    <location>
        <begin position="175"/>
        <end position="195"/>
    </location>
</feature>
<keyword evidence="2" id="KW-1003">Cell membrane</keyword>
<dbReference type="PROSITE" id="PS50801">
    <property type="entry name" value="STAS"/>
    <property type="match status" value="1"/>
</dbReference>
<feature type="region of interest" description="Disordered" evidence="3">
    <location>
        <begin position="1"/>
        <end position="22"/>
    </location>
</feature>
<dbReference type="InterPro" id="IPR036513">
    <property type="entry name" value="STAS_dom_sf"/>
</dbReference>
<dbReference type="Pfam" id="PF02405">
    <property type="entry name" value="MlaE"/>
    <property type="match status" value="1"/>
</dbReference>
<dbReference type="PANTHER" id="PTHR30188">
    <property type="entry name" value="ABC TRANSPORTER PERMEASE PROTEIN-RELATED"/>
    <property type="match status" value="1"/>
</dbReference>
<feature type="transmembrane region" description="Helical" evidence="2">
    <location>
        <begin position="358"/>
        <end position="379"/>
    </location>
</feature>
<dbReference type="NCBIfam" id="TIGR00056">
    <property type="entry name" value="MlaE family lipid ABC transporter permease subunit"/>
    <property type="match status" value="1"/>
</dbReference>